<dbReference type="GO" id="GO:0032993">
    <property type="term" value="C:protein-DNA complex"/>
    <property type="evidence" value="ECO:0007669"/>
    <property type="project" value="TreeGrafter"/>
</dbReference>
<feature type="modified residue" description="4-aspartylphosphate" evidence="6">
    <location>
        <position position="56"/>
    </location>
</feature>
<organism evidence="9 10">
    <name type="scientific">Acidihalobacter ferrooxydans</name>
    <dbReference type="NCBI Taxonomy" id="1765967"/>
    <lineage>
        <taxon>Bacteria</taxon>
        <taxon>Pseudomonadati</taxon>
        <taxon>Pseudomonadota</taxon>
        <taxon>Gammaproteobacteria</taxon>
        <taxon>Chromatiales</taxon>
        <taxon>Ectothiorhodospiraceae</taxon>
        <taxon>Acidihalobacter</taxon>
    </lineage>
</organism>
<dbReference type="Pfam" id="PF00990">
    <property type="entry name" value="GGDEF"/>
    <property type="match status" value="1"/>
</dbReference>
<dbReference type="GO" id="GO:0005829">
    <property type="term" value="C:cytosol"/>
    <property type="evidence" value="ECO:0007669"/>
    <property type="project" value="TreeGrafter"/>
</dbReference>
<sequence>MSQTLSIIIVDDMQFSRAVLRNELRKLGYDDIRLAASGDEVLRMCNERYADLILADWVMPTMNGLQLLKAVRQQDQARDWYTAFILFTAKEEQHAMLEAFRHGVDDYLVKPVQPDELAARVYGAGRISNLQNGLLQTSNALHAANRELLASNQIDALTGLGNRHYAEQRLHSMLRHTRERTGALCGILIRINELSHIRETYGHDCVDELLTSFTLRLRNSVRPTDVIARYAKATFAVLTLHGEQQHACDRQLKNLIQTLGTQTYQTSCAEIAINISAGINVYRHGAVAVTPDDFLLRAERNLAAFRQADHTRSFAT</sequence>
<dbReference type="Gene3D" id="3.40.50.2300">
    <property type="match status" value="1"/>
</dbReference>
<dbReference type="InterPro" id="IPR043128">
    <property type="entry name" value="Rev_trsase/Diguanyl_cyclase"/>
</dbReference>
<keyword evidence="10" id="KW-1185">Reference proteome</keyword>
<dbReference type="AlphaFoldDB" id="A0A1P8UIX9"/>
<accession>A0A1P8UIX9</accession>
<evidence type="ECO:0008006" key="11">
    <source>
        <dbReference type="Google" id="ProtNLM"/>
    </source>
</evidence>
<keyword evidence="2" id="KW-0902">Two-component regulatory system</keyword>
<evidence type="ECO:0000259" key="8">
    <source>
        <dbReference type="PROSITE" id="PS50887"/>
    </source>
</evidence>
<dbReference type="PROSITE" id="PS50110">
    <property type="entry name" value="RESPONSE_REGULATORY"/>
    <property type="match status" value="1"/>
</dbReference>
<evidence type="ECO:0000256" key="2">
    <source>
        <dbReference type="ARBA" id="ARBA00023012"/>
    </source>
</evidence>
<evidence type="ECO:0000256" key="3">
    <source>
        <dbReference type="ARBA" id="ARBA00023015"/>
    </source>
</evidence>
<dbReference type="PANTHER" id="PTHR48111">
    <property type="entry name" value="REGULATOR OF RPOS"/>
    <property type="match status" value="1"/>
</dbReference>
<gene>
    <name evidence="9" type="ORF">BW247_12500</name>
</gene>
<dbReference type="STRING" id="1765967.BW247_12500"/>
<dbReference type="GO" id="GO:0006355">
    <property type="term" value="P:regulation of DNA-templated transcription"/>
    <property type="evidence" value="ECO:0007669"/>
    <property type="project" value="TreeGrafter"/>
</dbReference>
<dbReference type="NCBIfam" id="TIGR00254">
    <property type="entry name" value="GGDEF"/>
    <property type="match status" value="1"/>
</dbReference>
<dbReference type="EMBL" id="CP019434">
    <property type="protein sequence ID" value="APZ43805.1"/>
    <property type="molecule type" value="Genomic_DNA"/>
</dbReference>
<dbReference type="InterPro" id="IPR001789">
    <property type="entry name" value="Sig_transdc_resp-reg_receiver"/>
</dbReference>
<evidence type="ECO:0000256" key="1">
    <source>
        <dbReference type="ARBA" id="ARBA00022553"/>
    </source>
</evidence>
<proteinExistence type="predicted"/>
<feature type="domain" description="GGDEF" evidence="8">
    <location>
        <begin position="182"/>
        <end position="316"/>
    </location>
</feature>
<evidence type="ECO:0000256" key="4">
    <source>
        <dbReference type="ARBA" id="ARBA00023125"/>
    </source>
</evidence>
<keyword evidence="1 6" id="KW-0597">Phosphoprotein</keyword>
<feature type="domain" description="Response regulatory" evidence="7">
    <location>
        <begin position="6"/>
        <end position="125"/>
    </location>
</feature>
<dbReference type="GO" id="GO:0000976">
    <property type="term" value="F:transcription cis-regulatory region binding"/>
    <property type="evidence" value="ECO:0007669"/>
    <property type="project" value="TreeGrafter"/>
</dbReference>
<dbReference type="Pfam" id="PF00072">
    <property type="entry name" value="Response_reg"/>
    <property type="match status" value="1"/>
</dbReference>
<dbReference type="PANTHER" id="PTHR48111:SF1">
    <property type="entry name" value="TWO-COMPONENT RESPONSE REGULATOR ORR33"/>
    <property type="match status" value="1"/>
</dbReference>
<dbReference type="CDD" id="cd01949">
    <property type="entry name" value="GGDEF"/>
    <property type="match status" value="1"/>
</dbReference>
<keyword evidence="3" id="KW-0805">Transcription regulation</keyword>
<dbReference type="InterPro" id="IPR011006">
    <property type="entry name" value="CheY-like_superfamily"/>
</dbReference>
<dbReference type="SUPFAM" id="SSF52172">
    <property type="entry name" value="CheY-like"/>
    <property type="match status" value="1"/>
</dbReference>
<dbReference type="Proteomes" id="UP000243807">
    <property type="component" value="Chromosome"/>
</dbReference>
<evidence type="ECO:0000256" key="5">
    <source>
        <dbReference type="ARBA" id="ARBA00023163"/>
    </source>
</evidence>
<dbReference type="GO" id="GO:0000156">
    <property type="term" value="F:phosphorelay response regulator activity"/>
    <property type="evidence" value="ECO:0007669"/>
    <property type="project" value="TreeGrafter"/>
</dbReference>
<dbReference type="InterPro" id="IPR029787">
    <property type="entry name" value="Nucleotide_cyclase"/>
</dbReference>
<keyword evidence="5" id="KW-0804">Transcription</keyword>
<evidence type="ECO:0000259" key="7">
    <source>
        <dbReference type="PROSITE" id="PS50110"/>
    </source>
</evidence>
<dbReference type="KEGG" id="afy:BW247_12500"/>
<keyword evidence="4" id="KW-0238">DNA-binding</keyword>
<dbReference type="InterPro" id="IPR039420">
    <property type="entry name" value="WalR-like"/>
</dbReference>
<dbReference type="SMART" id="SM00267">
    <property type="entry name" value="GGDEF"/>
    <property type="match status" value="1"/>
</dbReference>
<reference evidence="9 10" key="1">
    <citation type="submission" date="2017-01" db="EMBL/GenBank/DDBJ databases">
        <title>Draft sequence of Acidihalobacter ferrooxidans strain DSM 14175 (strain V8).</title>
        <authorList>
            <person name="Khaleque H.N."/>
            <person name="Ramsay J.P."/>
            <person name="Murphy R.J.T."/>
            <person name="Kaksonen A.H."/>
            <person name="Boxall N.J."/>
            <person name="Watkin E.L.J."/>
        </authorList>
    </citation>
    <scope>NUCLEOTIDE SEQUENCE [LARGE SCALE GENOMIC DNA]</scope>
    <source>
        <strain evidence="9 10">V8</strain>
    </source>
</reference>
<dbReference type="InterPro" id="IPR000160">
    <property type="entry name" value="GGDEF_dom"/>
</dbReference>
<evidence type="ECO:0000313" key="10">
    <source>
        <dbReference type="Proteomes" id="UP000243807"/>
    </source>
</evidence>
<name>A0A1P8UIX9_9GAMM</name>
<evidence type="ECO:0000256" key="6">
    <source>
        <dbReference type="PROSITE-ProRule" id="PRU00169"/>
    </source>
</evidence>
<dbReference type="RefSeq" id="WP_076837431.1">
    <property type="nucleotide sequence ID" value="NZ_CP019434.1"/>
</dbReference>
<dbReference type="SMART" id="SM00448">
    <property type="entry name" value="REC"/>
    <property type="match status" value="1"/>
</dbReference>
<dbReference type="SUPFAM" id="SSF55073">
    <property type="entry name" value="Nucleotide cyclase"/>
    <property type="match status" value="1"/>
</dbReference>
<dbReference type="Gene3D" id="3.30.70.270">
    <property type="match status" value="1"/>
</dbReference>
<evidence type="ECO:0000313" key="9">
    <source>
        <dbReference type="EMBL" id="APZ43805.1"/>
    </source>
</evidence>
<protein>
    <recommendedName>
        <fullName evidence="11">Diguanylate cyclase response regulator</fullName>
    </recommendedName>
</protein>
<dbReference type="PROSITE" id="PS50887">
    <property type="entry name" value="GGDEF"/>
    <property type="match status" value="1"/>
</dbReference>